<comment type="caution">
    <text evidence="8">The sequence shown here is derived from an EMBL/GenBank/DDBJ whole genome shotgun (WGS) entry which is preliminary data.</text>
</comment>
<feature type="transmembrane region" description="Helical" evidence="6">
    <location>
        <begin position="233"/>
        <end position="258"/>
    </location>
</feature>
<keyword evidence="5 6" id="KW-0472">Membrane</keyword>
<feature type="transmembrane region" description="Helical" evidence="6">
    <location>
        <begin position="48"/>
        <end position="70"/>
    </location>
</feature>
<evidence type="ECO:0000256" key="5">
    <source>
        <dbReference type="ARBA" id="ARBA00023136"/>
    </source>
</evidence>
<dbReference type="InterPro" id="IPR017452">
    <property type="entry name" value="GPCR_Rhodpsn_7TM"/>
</dbReference>
<keyword evidence="3 6" id="KW-0812">Transmembrane</keyword>
<keyword evidence="8" id="KW-0675">Receptor</keyword>
<organism evidence="8 9">
    <name type="scientific">Meloidogyne graminicola</name>
    <dbReference type="NCBI Taxonomy" id="189291"/>
    <lineage>
        <taxon>Eukaryota</taxon>
        <taxon>Metazoa</taxon>
        <taxon>Ecdysozoa</taxon>
        <taxon>Nematoda</taxon>
        <taxon>Chromadorea</taxon>
        <taxon>Rhabditida</taxon>
        <taxon>Tylenchina</taxon>
        <taxon>Tylenchomorpha</taxon>
        <taxon>Tylenchoidea</taxon>
        <taxon>Meloidogynidae</taxon>
        <taxon>Meloidogyninae</taxon>
        <taxon>Meloidogyne</taxon>
    </lineage>
</organism>
<feature type="transmembrane region" description="Helical" evidence="6">
    <location>
        <begin position="90"/>
        <end position="114"/>
    </location>
</feature>
<protein>
    <recommendedName>
        <fullName evidence="6">Serpentine receptor class gamma</fullName>
    </recommendedName>
</protein>
<feature type="transmembrane region" description="Helical" evidence="6">
    <location>
        <begin position="187"/>
        <end position="212"/>
    </location>
</feature>
<dbReference type="PANTHER" id="PTHR31552:SF8">
    <property type="entry name" value="SERPENTINE RECEPTOR CLASS GAMMA"/>
    <property type="match status" value="1"/>
</dbReference>
<gene>
    <name evidence="8" type="ORF">Mgra_00001159</name>
</gene>
<dbReference type="PANTHER" id="PTHR31552">
    <property type="entry name" value="SERPENTINE RECEPTOR CLASS GAMMA"/>
    <property type="match status" value="1"/>
</dbReference>
<keyword evidence="9" id="KW-1185">Reference proteome</keyword>
<proteinExistence type="inferred from homology"/>
<dbReference type="PROSITE" id="PS50262">
    <property type="entry name" value="G_PROTEIN_RECEP_F1_2"/>
    <property type="match status" value="1"/>
</dbReference>
<feature type="domain" description="G-protein coupled receptors family 1 profile" evidence="7">
    <location>
        <begin position="30"/>
        <end position="156"/>
    </location>
</feature>
<dbReference type="GO" id="GO:0016020">
    <property type="term" value="C:membrane"/>
    <property type="evidence" value="ECO:0007669"/>
    <property type="project" value="UniProtKB-SubCell"/>
</dbReference>
<sequence length="351" mass="41181">MVLQIFVWLSSLSKQFLYLSIAANIPSLILYILEIITILKHKQFHNPFFILVLIRAVPNIVYSFDTYFANRLTFLFGDWLYPLYRGLPEWTFRISFFIVYFTMMSDFLATIIILINRWTAVEMALKYDRLWKKLMIPSTLIIFIIPTILYAQVLTIKCYLKNDTSDPTKFAFFLAQEFNPIYDAIPLNFYFCIIFMIICFIINIGTFISYRIQRKKNTVSRSTQQINHERTEFKLILYAFLTFMGHVVLAINQVIIFLVASNNGFDLNAIYTQSRGSVIVPSWLLFWASDKLRKKLINDFWTKWINKITNRIHVTSDTTLVASSRNVQRAQLTVRVGPSGERTIPQQIINT</sequence>
<name>A0A8T0A1S3_9BILA</name>
<dbReference type="Gene3D" id="1.20.1070.10">
    <property type="entry name" value="Rhodopsin 7-helix transmembrane proteins"/>
    <property type="match status" value="1"/>
</dbReference>
<evidence type="ECO:0000313" key="8">
    <source>
        <dbReference type="EMBL" id="KAF7639482.1"/>
    </source>
</evidence>
<dbReference type="OrthoDB" id="10266736at2759"/>
<comment type="subcellular location">
    <subcellularLocation>
        <location evidence="1">Membrane</location>
        <topology evidence="1">Multi-pass membrane protein</topology>
    </subcellularLocation>
</comment>
<dbReference type="AlphaFoldDB" id="A0A8T0A1S3"/>
<reference evidence="8" key="1">
    <citation type="journal article" date="2020" name="Ecol. Evol.">
        <title>Genome structure and content of the rice root-knot nematode (Meloidogyne graminicola).</title>
        <authorList>
            <person name="Phan N.T."/>
            <person name="Danchin E.G.J."/>
            <person name="Klopp C."/>
            <person name="Perfus-Barbeoch L."/>
            <person name="Kozlowski D.K."/>
            <person name="Koutsovoulos G.D."/>
            <person name="Lopez-Roques C."/>
            <person name="Bouchez O."/>
            <person name="Zahm M."/>
            <person name="Besnard G."/>
            <person name="Bellafiore S."/>
        </authorList>
    </citation>
    <scope>NUCLEOTIDE SEQUENCE</scope>
    <source>
        <strain evidence="8">VN-18</strain>
    </source>
</reference>
<dbReference type="EMBL" id="JABEBT010000005">
    <property type="protein sequence ID" value="KAF7639482.1"/>
    <property type="molecule type" value="Genomic_DNA"/>
</dbReference>
<evidence type="ECO:0000256" key="1">
    <source>
        <dbReference type="ARBA" id="ARBA00004141"/>
    </source>
</evidence>
<accession>A0A8T0A1S3</accession>
<dbReference type="GO" id="GO:0007606">
    <property type="term" value="P:sensory perception of chemical stimulus"/>
    <property type="evidence" value="ECO:0007669"/>
    <property type="project" value="UniProtKB-UniRule"/>
</dbReference>
<dbReference type="Proteomes" id="UP000605970">
    <property type="component" value="Unassembled WGS sequence"/>
</dbReference>
<dbReference type="SUPFAM" id="SSF81321">
    <property type="entry name" value="Family A G protein-coupled receptor-like"/>
    <property type="match status" value="1"/>
</dbReference>
<keyword evidence="4 6" id="KW-1133">Transmembrane helix</keyword>
<evidence type="ECO:0000256" key="2">
    <source>
        <dbReference type="ARBA" id="ARBA00005692"/>
    </source>
</evidence>
<feature type="transmembrane region" description="Helical" evidence="6">
    <location>
        <begin position="134"/>
        <end position="153"/>
    </location>
</feature>
<feature type="transmembrane region" description="Helical" evidence="6">
    <location>
        <begin position="16"/>
        <end position="36"/>
    </location>
</feature>
<evidence type="ECO:0000256" key="3">
    <source>
        <dbReference type="ARBA" id="ARBA00022692"/>
    </source>
</evidence>
<dbReference type="InterPro" id="IPR000609">
    <property type="entry name" value="7TM_GPCR_serpentine_rcpt_Srg"/>
</dbReference>
<comment type="caution">
    <text evidence="6">Lacks conserved residue(s) required for the propagation of feature annotation.</text>
</comment>
<dbReference type="GO" id="GO:0004888">
    <property type="term" value="F:transmembrane signaling receptor activity"/>
    <property type="evidence" value="ECO:0007669"/>
    <property type="project" value="InterPro"/>
</dbReference>
<evidence type="ECO:0000313" key="9">
    <source>
        <dbReference type="Proteomes" id="UP000605970"/>
    </source>
</evidence>
<evidence type="ECO:0000256" key="4">
    <source>
        <dbReference type="ARBA" id="ARBA00022989"/>
    </source>
</evidence>
<evidence type="ECO:0000256" key="6">
    <source>
        <dbReference type="RuleBase" id="RU280813"/>
    </source>
</evidence>
<evidence type="ECO:0000259" key="7">
    <source>
        <dbReference type="PROSITE" id="PS50262"/>
    </source>
</evidence>
<comment type="similarity">
    <text evidence="2 6">Belongs to the nematode receptor-like protein srg family.</text>
</comment>
<dbReference type="Pfam" id="PF02118">
    <property type="entry name" value="Srg"/>
    <property type="match status" value="1"/>
</dbReference>